<feature type="transmembrane region" description="Helical" evidence="1">
    <location>
        <begin position="167"/>
        <end position="184"/>
    </location>
</feature>
<accession>A0A7J9SH89</accession>
<gene>
    <name evidence="2" type="ORF">H5V44_03475</name>
</gene>
<keyword evidence="1" id="KW-1133">Transmembrane helix</keyword>
<evidence type="ECO:0000256" key="1">
    <source>
        <dbReference type="SAM" id="Phobius"/>
    </source>
</evidence>
<keyword evidence="3" id="KW-1185">Reference proteome</keyword>
<evidence type="ECO:0000313" key="2">
    <source>
        <dbReference type="EMBL" id="MBB6645366.1"/>
    </source>
</evidence>
<sequence length="470" mass="49283">MVGRLPRRAAVRLAATCTLLVAAVGSASAHGIVTRFDAPVPLWLVYLGAGLTVAVSAALAAFLDATPAPGARIGSLPPGVASATRVAGRVGFLLAFVTVLFYGIVGPRTPTGNFATIFTWSVWLKGVGIVAVLAGSPWRVLSPWRTAYDAVCRLEGSEIAARRYPAWLGRWPAFVGFLALVGVIENLTRVPQRPAATAAVVAGYALLLFAGGLVFGRSWFDRADALSVLYGLLGRVAPVSVRRDDGAAVFTVRYPWDGCTRAVDDRATAAFVVAAIYTVTFDGFAESPAYRGIYFAVRDALPADATASLLLYVVGLAAFLAAFSGIAALIVWLLRSEPPRATAGRDARPEPDGVSDAVALLLAPTLAPILAGYEVAHNAAYVLTNAGRLPRLLGLDAVDPLWWLSLPAFWGLQVVCIVGGHVVAVVAADAVTTRLAPTDRIARASHAPHLALMIGYTVVSLWVISLPVVG</sequence>
<proteinExistence type="predicted"/>
<feature type="transmembrane region" description="Helical" evidence="1">
    <location>
        <begin position="86"/>
        <end position="105"/>
    </location>
</feature>
<dbReference type="EMBL" id="JACKXD010000001">
    <property type="protein sequence ID" value="MBB6645366.1"/>
    <property type="molecule type" value="Genomic_DNA"/>
</dbReference>
<evidence type="ECO:0000313" key="3">
    <source>
        <dbReference type="Proteomes" id="UP000546257"/>
    </source>
</evidence>
<keyword evidence="1" id="KW-0812">Transmembrane</keyword>
<dbReference type="Proteomes" id="UP000546257">
    <property type="component" value="Unassembled WGS sequence"/>
</dbReference>
<feature type="transmembrane region" description="Helical" evidence="1">
    <location>
        <begin position="45"/>
        <end position="65"/>
    </location>
</feature>
<dbReference type="AlphaFoldDB" id="A0A7J9SH89"/>
<protein>
    <recommendedName>
        <fullName evidence="4">Fenitrothion hydrolase</fullName>
    </recommendedName>
</protein>
<organism evidence="2 3">
    <name type="scientific">Halobellus ruber</name>
    <dbReference type="NCBI Taxonomy" id="2761102"/>
    <lineage>
        <taxon>Archaea</taxon>
        <taxon>Methanobacteriati</taxon>
        <taxon>Methanobacteriota</taxon>
        <taxon>Stenosarchaea group</taxon>
        <taxon>Halobacteria</taxon>
        <taxon>Halobacteriales</taxon>
        <taxon>Haloferacaceae</taxon>
        <taxon>Halobellus</taxon>
    </lineage>
</organism>
<dbReference type="RefSeq" id="WP_185191724.1">
    <property type="nucleotide sequence ID" value="NZ_JACKXD010000001.1"/>
</dbReference>
<evidence type="ECO:0008006" key="4">
    <source>
        <dbReference type="Google" id="ProtNLM"/>
    </source>
</evidence>
<feature type="transmembrane region" description="Helical" evidence="1">
    <location>
        <begin position="449"/>
        <end position="469"/>
    </location>
</feature>
<feature type="transmembrane region" description="Helical" evidence="1">
    <location>
        <begin position="309"/>
        <end position="334"/>
    </location>
</feature>
<feature type="transmembrane region" description="Helical" evidence="1">
    <location>
        <begin position="401"/>
        <end position="428"/>
    </location>
</feature>
<feature type="transmembrane region" description="Helical" evidence="1">
    <location>
        <begin position="117"/>
        <end position="135"/>
    </location>
</feature>
<keyword evidence="1" id="KW-0472">Membrane</keyword>
<reference evidence="2 3" key="1">
    <citation type="submission" date="2020-08" db="EMBL/GenBank/DDBJ databases">
        <authorList>
            <person name="Seo M.-J."/>
        </authorList>
    </citation>
    <scope>NUCLEOTIDE SEQUENCE [LARGE SCALE GENOMIC DNA]</scope>
    <source>
        <strain evidence="2 3">MBLA0160</strain>
    </source>
</reference>
<name>A0A7J9SH89_9EURY</name>
<feature type="transmembrane region" description="Helical" evidence="1">
    <location>
        <begin position="196"/>
        <end position="216"/>
    </location>
</feature>
<comment type="caution">
    <text evidence="2">The sequence shown here is derived from an EMBL/GenBank/DDBJ whole genome shotgun (WGS) entry which is preliminary data.</text>
</comment>